<dbReference type="InterPro" id="IPR034330">
    <property type="entry name" value="GST_Zeta_C"/>
</dbReference>
<dbReference type="SFLD" id="SFLDG00358">
    <property type="entry name" value="Main_(cytGST)"/>
    <property type="match status" value="1"/>
</dbReference>
<evidence type="ECO:0000259" key="2">
    <source>
        <dbReference type="PROSITE" id="PS50404"/>
    </source>
</evidence>
<dbReference type="Pfam" id="PF13417">
    <property type="entry name" value="GST_N_3"/>
    <property type="match status" value="1"/>
</dbReference>
<gene>
    <name evidence="4" type="ordered locus">Caul_0071</name>
</gene>
<dbReference type="PANTHER" id="PTHR42673:SF21">
    <property type="entry name" value="GLUTATHIONE S-TRANSFERASE YFCF"/>
    <property type="match status" value="1"/>
</dbReference>
<dbReference type="GO" id="GO:0006749">
    <property type="term" value="P:glutathione metabolic process"/>
    <property type="evidence" value="ECO:0007669"/>
    <property type="project" value="TreeGrafter"/>
</dbReference>
<dbReference type="FunFam" id="1.20.1050.10:FF:000017">
    <property type="entry name" value="Maleylacetoacetate isomerase"/>
    <property type="match status" value="1"/>
</dbReference>
<protein>
    <submittedName>
        <fullName evidence="4">Maleylacetoacetate isomerase</fullName>
    </submittedName>
</protein>
<proteinExistence type="inferred from homology"/>
<dbReference type="AlphaFoldDB" id="B0T240"/>
<sequence length="217" mass="23591">MTGAMKLTLHSAWRSSAAYRVRIGLNLKGLAYDVVPVNLVANQHLEPAYAALNPQRLLPTLEVGGRTLTQSLAILEWLDETAPEPPLLPTDPFDRATVRAMAEIIACDIHPVNNLRILRALTGLGVDEPGRDVWIQRWITDGFAALEPLIVERGKGFAFGDAPGLADCCLVPQVYNAERFKTDLTPFPAIRAVAARAVEHPAFAAAHPNLQPDALHA</sequence>
<dbReference type="GO" id="GO:0004364">
    <property type="term" value="F:glutathione transferase activity"/>
    <property type="evidence" value="ECO:0007669"/>
    <property type="project" value="TreeGrafter"/>
</dbReference>
<dbReference type="InterPro" id="IPR040079">
    <property type="entry name" value="Glutathione_S-Trfase"/>
</dbReference>
<dbReference type="SFLD" id="SFLDS00019">
    <property type="entry name" value="Glutathione_Transferase_(cytos"/>
    <property type="match status" value="1"/>
</dbReference>
<dbReference type="GO" id="GO:0005737">
    <property type="term" value="C:cytoplasm"/>
    <property type="evidence" value="ECO:0007669"/>
    <property type="project" value="InterPro"/>
</dbReference>
<feature type="domain" description="GST C-terminal" evidence="3">
    <location>
        <begin position="91"/>
        <end position="216"/>
    </location>
</feature>
<dbReference type="GO" id="GO:0016034">
    <property type="term" value="F:maleylacetoacetate isomerase activity"/>
    <property type="evidence" value="ECO:0007669"/>
    <property type="project" value="TreeGrafter"/>
</dbReference>
<dbReference type="KEGG" id="cak:Caul_0071"/>
<dbReference type="InterPro" id="IPR010987">
    <property type="entry name" value="Glutathione-S-Trfase_C-like"/>
</dbReference>
<evidence type="ECO:0000313" key="4">
    <source>
        <dbReference type="EMBL" id="ABZ69209.1"/>
    </source>
</evidence>
<comment type="similarity">
    <text evidence="1">Belongs to the GST superfamily. Zeta family.</text>
</comment>
<dbReference type="PANTHER" id="PTHR42673">
    <property type="entry name" value="MALEYLACETOACETATE ISOMERASE"/>
    <property type="match status" value="1"/>
</dbReference>
<evidence type="ECO:0000256" key="1">
    <source>
        <dbReference type="ARBA" id="ARBA00010007"/>
    </source>
</evidence>
<reference evidence="4" key="1">
    <citation type="submission" date="2008-01" db="EMBL/GenBank/DDBJ databases">
        <title>Complete sequence of chromosome of Caulobacter sp. K31.</title>
        <authorList>
            <consortium name="US DOE Joint Genome Institute"/>
            <person name="Copeland A."/>
            <person name="Lucas S."/>
            <person name="Lapidus A."/>
            <person name="Barry K."/>
            <person name="Glavina del Rio T."/>
            <person name="Dalin E."/>
            <person name="Tice H."/>
            <person name="Pitluck S."/>
            <person name="Bruce D."/>
            <person name="Goodwin L."/>
            <person name="Thompson L.S."/>
            <person name="Brettin T."/>
            <person name="Detter J.C."/>
            <person name="Han C."/>
            <person name="Schmutz J."/>
            <person name="Larimer F."/>
            <person name="Land M."/>
            <person name="Hauser L."/>
            <person name="Kyrpides N."/>
            <person name="Kim E."/>
            <person name="Stephens C."/>
            <person name="Richardson P."/>
        </authorList>
    </citation>
    <scope>NUCLEOTIDE SEQUENCE [LARGE SCALE GENOMIC DNA]</scope>
    <source>
        <strain evidence="4">K31</strain>
    </source>
</reference>
<dbReference type="HOGENOM" id="CLU_011226_20_1_5"/>
<evidence type="ECO:0000259" key="3">
    <source>
        <dbReference type="PROSITE" id="PS50405"/>
    </source>
</evidence>
<dbReference type="CDD" id="cd03191">
    <property type="entry name" value="GST_C_Zeta"/>
    <property type="match status" value="1"/>
</dbReference>
<dbReference type="GO" id="GO:0006559">
    <property type="term" value="P:L-phenylalanine catabolic process"/>
    <property type="evidence" value="ECO:0007669"/>
    <property type="project" value="TreeGrafter"/>
</dbReference>
<dbReference type="SUPFAM" id="SSF47616">
    <property type="entry name" value="GST C-terminal domain-like"/>
    <property type="match status" value="1"/>
</dbReference>
<dbReference type="InterPro" id="IPR005955">
    <property type="entry name" value="GST_Zeta"/>
</dbReference>
<dbReference type="InterPro" id="IPR034333">
    <property type="entry name" value="GST_Zeta_N"/>
</dbReference>
<dbReference type="eggNOG" id="COG0625">
    <property type="taxonomic scope" value="Bacteria"/>
</dbReference>
<dbReference type="STRING" id="366602.Caul_0071"/>
<feature type="domain" description="GST N-terminal" evidence="2">
    <location>
        <begin position="5"/>
        <end position="86"/>
    </location>
</feature>
<dbReference type="InterPro" id="IPR036249">
    <property type="entry name" value="Thioredoxin-like_sf"/>
</dbReference>
<dbReference type="SUPFAM" id="SSF52833">
    <property type="entry name" value="Thioredoxin-like"/>
    <property type="match status" value="1"/>
</dbReference>
<dbReference type="PROSITE" id="PS50404">
    <property type="entry name" value="GST_NTER"/>
    <property type="match status" value="1"/>
</dbReference>
<dbReference type="Gene3D" id="1.20.1050.10">
    <property type="match status" value="1"/>
</dbReference>
<accession>B0T240</accession>
<keyword evidence="4" id="KW-0413">Isomerase</keyword>
<dbReference type="Gene3D" id="3.40.30.10">
    <property type="entry name" value="Glutaredoxin"/>
    <property type="match status" value="1"/>
</dbReference>
<dbReference type="NCBIfam" id="TIGR01262">
    <property type="entry name" value="maiA"/>
    <property type="match status" value="1"/>
</dbReference>
<organism evidence="4">
    <name type="scientific">Caulobacter sp. (strain K31)</name>
    <dbReference type="NCBI Taxonomy" id="366602"/>
    <lineage>
        <taxon>Bacteria</taxon>
        <taxon>Pseudomonadati</taxon>
        <taxon>Pseudomonadota</taxon>
        <taxon>Alphaproteobacteria</taxon>
        <taxon>Caulobacterales</taxon>
        <taxon>Caulobacteraceae</taxon>
        <taxon>Caulobacter</taxon>
    </lineage>
</organism>
<dbReference type="CDD" id="cd03042">
    <property type="entry name" value="GST_N_Zeta"/>
    <property type="match status" value="1"/>
</dbReference>
<dbReference type="PROSITE" id="PS50405">
    <property type="entry name" value="GST_CTER"/>
    <property type="match status" value="1"/>
</dbReference>
<dbReference type="EMBL" id="CP000927">
    <property type="protein sequence ID" value="ABZ69209.1"/>
    <property type="molecule type" value="Genomic_DNA"/>
</dbReference>
<dbReference type="InterPro" id="IPR004045">
    <property type="entry name" value="Glutathione_S-Trfase_N"/>
</dbReference>
<dbReference type="InterPro" id="IPR036282">
    <property type="entry name" value="Glutathione-S-Trfase_C_sf"/>
</dbReference>
<name>B0T240_CAUSK</name>